<keyword evidence="8" id="KW-1185">Reference proteome</keyword>
<sequence length="200" mass="22294">MRKEQDIVARWVAREILPHEARVRAWLTRHWRGAIDVDDVVQEAYCRLAGLASIDHIESPLAYFRRTAHAAAIDAVRRTTAKNIVSMTENDWFDVMDEGPCAERIVESAQELGRVRGALASLSDTCRRVIELRRVEGLSQRETAQRLGVSENVVENNMVRGIRRVLGIMAGEDADAGTGDDPGADSAVREVVRIGDPRSH</sequence>
<dbReference type="RefSeq" id="WP_346248180.1">
    <property type="nucleotide sequence ID" value="NZ_JBDIZK010000012.1"/>
</dbReference>
<dbReference type="CDD" id="cd06171">
    <property type="entry name" value="Sigma70_r4"/>
    <property type="match status" value="1"/>
</dbReference>
<evidence type="ECO:0000313" key="8">
    <source>
        <dbReference type="Proteomes" id="UP001427805"/>
    </source>
</evidence>
<dbReference type="Pfam" id="PF08281">
    <property type="entry name" value="Sigma70_r4_2"/>
    <property type="match status" value="1"/>
</dbReference>
<dbReference type="SUPFAM" id="SSF88946">
    <property type="entry name" value="Sigma2 domain of RNA polymerase sigma factors"/>
    <property type="match status" value="1"/>
</dbReference>
<dbReference type="Gene3D" id="1.10.1740.10">
    <property type="match status" value="1"/>
</dbReference>
<feature type="domain" description="RNA polymerase sigma-70 region 2" evidence="5">
    <location>
        <begin position="19"/>
        <end position="80"/>
    </location>
</feature>
<dbReference type="Pfam" id="PF04542">
    <property type="entry name" value="Sigma70_r2"/>
    <property type="match status" value="1"/>
</dbReference>
<gene>
    <name evidence="7" type="ORF">TPR58_18345</name>
</gene>
<evidence type="ECO:0000259" key="6">
    <source>
        <dbReference type="Pfam" id="PF08281"/>
    </source>
</evidence>
<reference evidence="7 8" key="1">
    <citation type="submission" date="2024-05" db="EMBL/GenBank/DDBJ databases">
        <title>Sphingomonas sp. HF-S3 16S ribosomal RNA gene Genome sequencing and assembly.</title>
        <authorList>
            <person name="Lee H."/>
        </authorList>
    </citation>
    <scope>NUCLEOTIDE SEQUENCE [LARGE SCALE GENOMIC DNA]</scope>
    <source>
        <strain evidence="7 8">HF-S3</strain>
    </source>
</reference>
<dbReference type="InterPro" id="IPR013324">
    <property type="entry name" value="RNA_pol_sigma_r3/r4-like"/>
</dbReference>
<dbReference type="InterPro" id="IPR007627">
    <property type="entry name" value="RNA_pol_sigma70_r2"/>
</dbReference>
<dbReference type="Proteomes" id="UP001427805">
    <property type="component" value="Unassembled WGS sequence"/>
</dbReference>
<name>A0ABV0BGC5_9SPHN</name>
<proteinExistence type="inferred from homology"/>
<dbReference type="SUPFAM" id="SSF88659">
    <property type="entry name" value="Sigma3 and sigma4 domains of RNA polymerase sigma factors"/>
    <property type="match status" value="1"/>
</dbReference>
<dbReference type="InterPro" id="IPR013249">
    <property type="entry name" value="RNA_pol_sigma70_r4_t2"/>
</dbReference>
<feature type="domain" description="RNA polymerase sigma factor 70 region 4 type 2" evidence="6">
    <location>
        <begin position="114"/>
        <end position="164"/>
    </location>
</feature>
<evidence type="ECO:0000256" key="4">
    <source>
        <dbReference type="ARBA" id="ARBA00023163"/>
    </source>
</evidence>
<organism evidence="7 8">
    <name type="scientific">Sphingomonas rustica</name>
    <dbReference type="NCBI Taxonomy" id="3103142"/>
    <lineage>
        <taxon>Bacteria</taxon>
        <taxon>Pseudomonadati</taxon>
        <taxon>Pseudomonadota</taxon>
        <taxon>Alphaproteobacteria</taxon>
        <taxon>Sphingomonadales</taxon>
        <taxon>Sphingomonadaceae</taxon>
        <taxon>Sphingomonas</taxon>
    </lineage>
</organism>
<dbReference type="InterPro" id="IPR039425">
    <property type="entry name" value="RNA_pol_sigma-70-like"/>
</dbReference>
<evidence type="ECO:0000256" key="3">
    <source>
        <dbReference type="ARBA" id="ARBA00023082"/>
    </source>
</evidence>
<keyword evidence="2" id="KW-0805">Transcription regulation</keyword>
<evidence type="ECO:0000256" key="1">
    <source>
        <dbReference type="ARBA" id="ARBA00010641"/>
    </source>
</evidence>
<dbReference type="InterPro" id="IPR013325">
    <property type="entry name" value="RNA_pol_sigma_r2"/>
</dbReference>
<keyword evidence="4" id="KW-0804">Transcription</keyword>
<dbReference type="EMBL" id="JBDIZK010000012">
    <property type="protein sequence ID" value="MEN3749140.1"/>
    <property type="molecule type" value="Genomic_DNA"/>
</dbReference>
<evidence type="ECO:0000313" key="7">
    <source>
        <dbReference type="EMBL" id="MEN3749140.1"/>
    </source>
</evidence>
<dbReference type="PANTHER" id="PTHR43133:SF63">
    <property type="entry name" value="RNA POLYMERASE SIGMA FACTOR FECI-RELATED"/>
    <property type="match status" value="1"/>
</dbReference>
<dbReference type="InterPro" id="IPR014284">
    <property type="entry name" value="RNA_pol_sigma-70_dom"/>
</dbReference>
<dbReference type="PANTHER" id="PTHR43133">
    <property type="entry name" value="RNA POLYMERASE ECF-TYPE SIGMA FACTO"/>
    <property type="match status" value="1"/>
</dbReference>
<keyword evidence="3" id="KW-0731">Sigma factor</keyword>
<comment type="similarity">
    <text evidence="1">Belongs to the sigma-70 factor family. ECF subfamily.</text>
</comment>
<dbReference type="Gene3D" id="1.10.10.10">
    <property type="entry name" value="Winged helix-like DNA-binding domain superfamily/Winged helix DNA-binding domain"/>
    <property type="match status" value="1"/>
</dbReference>
<dbReference type="NCBIfam" id="TIGR02937">
    <property type="entry name" value="sigma70-ECF"/>
    <property type="match status" value="1"/>
</dbReference>
<dbReference type="InterPro" id="IPR036388">
    <property type="entry name" value="WH-like_DNA-bd_sf"/>
</dbReference>
<comment type="caution">
    <text evidence="7">The sequence shown here is derived from an EMBL/GenBank/DDBJ whole genome shotgun (WGS) entry which is preliminary data.</text>
</comment>
<evidence type="ECO:0000256" key="2">
    <source>
        <dbReference type="ARBA" id="ARBA00023015"/>
    </source>
</evidence>
<protein>
    <submittedName>
        <fullName evidence="7">Sigma-70 family RNA polymerase sigma factor</fullName>
    </submittedName>
</protein>
<accession>A0ABV0BGC5</accession>
<evidence type="ECO:0000259" key="5">
    <source>
        <dbReference type="Pfam" id="PF04542"/>
    </source>
</evidence>